<dbReference type="InterPro" id="IPR036961">
    <property type="entry name" value="Kinesin_motor_dom_sf"/>
</dbReference>
<evidence type="ECO:0000256" key="6">
    <source>
        <dbReference type="PROSITE-ProRule" id="PRU00782"/>
    </source>
</evidence>
<dbReference type="AlphaFoldDB" id="A0A8D8YBU6"/>
<dbReference type="EMBL" id="HBUF01370057">
    <property type="protein sequence ID" value="CAG6725746.1"/>
    <property type="molecule type" value="Transcribed_RNA"/>
</dbReference>
<evidence type="ECO:0000256" key="1">
    <source>
        <dbReference type="ARBA" id="ARBA00022741"/>
    </source>
</evidence>
<dbReference type="InterPro" id="IPR027417">
    <property type="entry name" value="P-loop_NTPase"/>
</dbReference>
<feature type="domain" description="TH1" evidence="8">
    <location>
        <begin position="359"/>
        <end position="551"/>
    </location>
</feature>
<evidence type="ECO:0000259" key="8">
    <source>
        <dbReference type="PROSITE" id="PS51757"/>
    </source>
</evidence>
<comment type="caution">
    <text evidence="6">Lacks conserved residue(s) required for the propagation of feature annotation.</text>
</comment>
<keyword evidence="1" id="KW-0547">Nucleotide-binding</keyword>
<name>A0A8D8YBU6_9HEMI</name>
<keyword evidence="2" id="KW-0067">ATP-binding</keyword>
<dbReference type="PROSITE" id="PS51757">
    <property type="entry name" value="TH1"/>
    <property type="match status" value="1"/>
</dbReference>
<keyword evidence="3 6" id="KW-0518">Myosin</keyword>
<dbReference type="GO" id="GO:0005737">
    <property type="term" value="C:cytoplasm"/>
    <property type="evidence" value="ECO:0007669"/>
    <property type="project" value="TreeGrafter"/>
</dbReference>
<evidence type="ECO:0000259" key="7">
    <source>
        <dbReference type="PROSITE" id="PS51456"/>
    </source>
</evidence>
<dbReference type="Pfam" id="PF00063">
    <property type="entry name" value="Myosin_head"/>
    <property type="match status" value="1"/>
</dbReference>
<accession>A0A8D8YBU6</accession>
<keyword evidence="5 6" id="KW-0009">Actin-binding</keyword>
<keyword evidence="4" id="KW-0505">Motor protein</keyword>
<dbReference type="GO" id="GO:0007015">
    <property type="term" value="P:actin filament organization"/>
    <property type="evidence" value="ECO:0007669"/>
    <property type="project" value="TreeGrafter"/>
</dbReference>
<dbReference type="GO" id="GO:0006897">
    <property type="term" value="P:endocytosis"/>
    <property type="evidence" value="ECO:0007669"/>
    <property type="project" value="TreeGrafter"/>
</dbReference>
<feature type="domain" description="Myosin motor" evidence="7">
    <location>
        <begin position="1"/>
        <end position="243"/>
    </location>
</feature>
<dbReference type="PANTHER" id="PTHR13140:SF713">
    <property type="entry name" value="UNCONVENTIONAL MYOSIN ID"/>
    <property type="match status" value="1"/>
</dbReference>
<dbReference type="Gene3D" id="1.20.5.4820">
    <property type="match status" value="1"/>
</dbReference>
<dbReference type="PROSITE" id="PS51456">
    <property type="entry name" value="MYOSIN_MOTOR"/>
    <property type="match status" value="1"/>
</dbReference>
<reference evidence="9" key="1">
    <citation type="submission" date="2021-05" db="EMBL/GenBank/DDBJ databases">
        <authorList>
            <person name="Alioto T."/>
            <person name="Alioto T."/>
            <person name="Gomez Garrido J."/>
        </authorList>
    </citation>
    <scope>NUCLEOTIDE SEQUENCE</scope>
</reference>
<evidence type="ECO:0000256" key="2">
    <source>
        <dbReference type="ARBA" id="ARBA00022840"/>
    </source>
</evidence>
<dbReference type="Gene3D" id="1.20.58.530">
    <property type="match status" value="1"/>
</dbReference>
<dbReference type="GO" id="GO:0030048">
    <property type="term" value="P:actin filament-based movement"/>
    <property type="evidence" value="ECO:0007669"/>
    <property type="project" value="TreeGrafter"/>
</dbReference>
<dbReference type="GO" id="GO:0016459">
    <property type="term" value="C:myosin complex"/>
    <property type="evidence" value="ECO:0007669"/>
    <property type="project" value="UniProtKB-KW"/>
</dbReference>
<organism evidence="9">
    <name type="scientific">Cacopsylla melanoneura</name>
    <dbReference type="NCBI Taxonomy" id="428564"/>
    <lineage>
        <taxon>Eukaryota</taxon>
        <taxon>Metazoa</taxon>
        <taxon>Ecdysozoa</taxon>
        <taxon>Arthropoda</taxon>
        <taxon>Hexapoda</taxon>
        <taxon>Insecta</taxon>
        <taxon>Pterygota</taxon>
        <taxon>Neoptera</taxon>
        <taxon>Paraneoptera</taxon>
        <taxon>Hemiptera</taxon>
        <taxon>Sternorrhyncha</taxon>
        <taxon>Psylloidea</taxon>
        <taxon>Psyllidae</taxon>
        <taxon>Psyllinae</taxon>
        <taxon>Cacopsylla</taxon>
    </lineage>
</organism>
<dbReference type="Gene3D" id="3.40.850.10">
    <property type="entry name" value="Kinesin motor domain"/>
    <property type="match status" value="1"/>
</dbReference>
<dbReference type="GO" id="GO:0051015">
    <property type="term" value="F:actin filament binding"/>
    <property type="evidence" value="ECO:0007669"/>
    <property type="project" value="TreeGrafter"/>
</dbReference>
<dbReference type="GO" id="GO:0000146">
    <property type="term" value="F:microfilament motor activity"/>
    <property type="evidence" value="ECO:0007669"/>
    <property type="project" value="TreeGrafter"/>
</dbReference>
<dbReference type="GO" id="GO:0005886">
    <property type="term" value="C:plasma membrane"/>
    <property type="evidence" value="ECO:0007669"/>
    <property type="project" value="TreeGrafter"/>
</dbReference>
<dbReference type="SMART" id="SM00242">
    <property type="entry name" value="MYSc"/>
    <property type="match status" value="1"/>
</dbReference>
<evidence type="ECO:0000313" key="9">
    <source>
        <dbReference type="EMBL" id="CAG6725746.1"/>
    </source>
</evidence>
<evidence type="ECO:0000256" key="5">
    <source>
        <dbReference type="ARBA" id="ARBA00023203"/>
    </source>
</evidence>
<evidence type="ECO:0000256" key="3">
    <source>
        <dbReference type="ARBA" id="ARBA00023123"/>
    </source>
</evidence>
<evidence type="ECO:0000256" key="4">
    <source>
        <dbReference type="ARBA" id="ARBA00023175"/>
    </source>
</evidence>
<feature type="region of interest" description="Actin-binding" evidence="6">
    <location>
        <begin position="121"/>
        <end position="143"/>
    </location>
</feature>
<dbReference type="SUPFAM" id="SSF52540">
    <property type="entry name" value="P-loop containing nucleoside triphosphate hydrolases"/>
    <property type="match status" value="1"/>
</dbReference>
<dbReference type="PANTHER" id="PTHR13140">
    <property type="entry name" value="MYOSIN"/>
    <property type="match status" value="1"/>
</dbReference>
<proteinExistence type="inferred from homology"/>
<dbReference type="InterPro" id="IPR001609">
    <property type="entry name" value="Myosin_head_motor_dom-like"/>
</dbReference>
<dbReference type="InterPro" id="IPR010926">
    <property type="entry name" value="Myosin_TH1"/>
</dbReference>
<comment type="similarity">
    <text evidence="6">Belongs to the TRAFAC class myosin-kinesin ATPase superfamily. Myosin family.</text>
</comment>
<dbReference type="PROSITE" id="PS50096">
    <property type="entry name" value="IQ"/>
    <property type="match status" value="1"/>
</dbReference>
<dbReference type="GO" id="GO:0005902">
    <property type="term" value="C:microvillus"/>
    <property type="evidence" value="ECO:0007669"/>
    <property type="project" value="TreeGrafter"/>
</dbReference>
<sequence length="567" mass="65100">MMAILDEACLNVGKVTDELVLEAMDRQLSSHAHYSSRQTKSLDKDLAHKTQFKIRHYAGDVVYNIAGFLDKNKDTLFQDFKRLLYSSKNPLISGMWPEGAQDINKTTKRPLTAGTLFKNSMIALVKSLMSKEPHYVRCVKPNEDKSAVVFNDQRVEHQVRYLGLLENVRVRRAGFAHRQPYDRFLKRYKMISEFTWPNFRGSDKDGTKVLIDEKGFSHDVKYGKTKIFIRSPNTLFALENMRAELIPGIVTLLQKQWRGAMCRQKYKKMKAALAIMIYYRRYKMKTYFVQMSQKFRHAKSSRDYGKSIRWPEPSVSTRHIVPSLRILFDRWRASMILSPFPRSEWPQLRLKMSAAIALRGKRGTWGADRVWKGDYLALPEENSNYIIYNSAIESLKQSDQFNLVLFSAFVRKTNKFNRCADRVLLVTDFAVYKLDSGAKFKAMRRGMSLQEMTGLSVSPGSDQLVVIHNNKGNDLVFTIISAEDRVGELVGALASRYFRLRGTDLPVNVSTRFQCMLGNKSRQLRVEVTNETELASFKKDSNNGIVYVLPPNLTVNGMTPGSQPIKV</sequence>
<protein>
    <submittedName>
        <fullName evidence="9">Myosin-IA</fullName>
    </submittedName>
</protein>
<dbReference type="GO" id="GO:0005524">
    <property type="term" value="F:ATP binding"/>
    <property type="evidence" value="ECO:0007669"/>
    <property type="project" value="UniProtKB-KW"/>
</dbReference>
<dbReference type="Pfam" id="PF06017">
    <property type="entry name" value="Myosin_TH1"/>
    <property type="match status" value="1"/>
</dbReference>